<evidence type="ECO:0000256" key="2">
    <source>
        <dbReference type="ARBA" id="ARBA00004735"/>
    </source>
</evidence>
<dbReference type="PANTHER" id="PTHR11557">
    <property type="entry name" value="PORPHOBILINOGEN DEAMINASE"/>
    <property type="match status" value="1"/>
</dbReference>
<dbReference type="HAMAP" id="MF_00260">
    <property type="entry name" value="Porphobil_deam"/>
    <property type="match status" value="1"/>
</dbReference>
<dbReference type="InterPro" id="IPR022417">
    <property type="entry name" value="Porphobilin_deaminase_N"/>
</dbReference>
<dbReference type="Gene3D" id="3.40.190.10">
    <property type="entry name" value="Periplasmic binding protein-like II"/>
    <property type="match status" value="2"/>
</dbReference>
<comment type="subunit">
    <text evidence="4 8">Monomer.</text>
</comment>
<dbReference type="PROSITE" id="PS00533">
    <property type="entry name" value="PORPHOBILINOGEN_DEAM"/>
    <property type="match status" value="1"/>
</dbReference>
<feature type="domain" description="Porphobilinogen deaminase C-terminal" evidence="10">
    <location>
        <begin position="237"/>
        <end position="307"/>
    </location>
</feature>
<comment type="catalytic activity">
    <reaction evidence="7 8">
        <text>4 porphobilinogen + H2O = hydroxymethylbilane + 4 NH4(+)</text>
        <dbReference type="Rhea" id="RHEA:13185"/>
        <dbReference type="ChEBI" id="CHEBI:15377"/>
        <dbReference type="ChEBI" id="CHEBI:28938"/>
        <dbReference type="ChEBI" id="CHEBI:57845"/>
        <dbReference type="ChEBI" id="CHEBI:58126"/>
        <dbReference type="EC" id="2.5.1.61"/>
    </reaction>
</comment>
<keyword evidence="12" id="KW-1185">Reference proteome</keyword>
<gene>
    <name evidence="8 11" type="primary">hemC</name>
    <name evidence="11" type="ORF">LNKW23_19200</name>
</gene>
<dbReference type="PRINTS" id="PR00151">
    <property type="entry name" value="PORPHBDMNASE"/>
</dbReference>
<dbReference type="EC" id="2.5.1.61" evidence="8"/>
<dbReference type="Proteomes" id="UP001239909">
    <property type="component" value="Unassembled WGS sequence"/>
</dbReference>
<accession>A0ABQ6LIA4</accession>
<dbReference type="SUPFAM" id="SSF53850">
    <property type="entry name" value="Periplasmic binding protein-like II"/>
    <property type="match status" value="1"/>
</dbReference>
<proteinExistence type="inferred from homology"/>
<evidence type="ECO:0000256" key="6">
    <source>
        <dbReference type="ARBA" id="ARBA00023244"/>
    </source>
</evidence>
<dbReference type="RefSeq" id="WP_285671495.1">
    <property type="nucleotide sequence ID" value="NZ_BSYI01000012.1"/>
</dbReference>
<comment type="function">
    <text evidence="1 8">Tetrapolymerization of the monopyrrole PBG into the hydroxymethylbilane pre-uroporphyrinogen in several discrete steps.</text>
</comment>
<dbReference type="EMBL" id="BSYI01000012">
    <property type="protein sequence ID" value="GMG82707.1"/>
    <property type="molecule type" value="Genomic_DNA"/>
</dbReference>
<feature type="domain" description="Porphobilinogen deaminase N-terminal" evidence="9">
    <location>
        <begin position="10"/>
        <end position="221"/>
    </location>
</feature>
<sequence>MTLPSPDQPLRIGTRGSPLALAQAEETRARLMAAHGLPEAAFRIAVIRTTGDAVQNRALSEIGGKGLFTKEIEEALFAGSIDIAVHSMKDMPTVLPEGLEIGCLLPREDVRDVFVTGAGGPAGIAALAPGAVVGTSSLRRRAQLLHRRPDLRVVEFRGNVQTRLKKLADGVAEATFLALAGLRRLGHGETELGAPVPVDEMLPAVAQGAIGIELRRRDADLAALLAPVHDAPTASRLAAERAFLAGLDGSCRTPIAGLAEIDGAAGGTLRLRGEIVRPDGSERLATERRGPLAEAAAMGADAAAELRARGGDGFFDS</sequence>
<evidence type="ECO:0000313" key="11">
    <source>
        <dbReference type="EMBL" id="GMG82707.1"/>
    </source>
</evidence>
<dbReference type="PANTHER" id="PTHR11557:SF0">
    <property type="entry name" value="PORPHOBILINOGEN DEAMINASE"/>
    <property type="match status" value="1"/>
</dbReference>
<comment type="similarity">
    <text evidence="3 8">Belongs to the HMBS family.</text>
</comment>
<protein>
    <recommendedName>
        <fullName evidence="8">Porphobilinogen deaminase</fullName>
        <shortName evidence="8">PBG</shortName>
        <ecNumber evidence="8">2.5.1.61</ecNumber>
    </recommendedName>
    <alternativeName>
        <fullName evidence="8">Hydroxymethylbilane synthase</fullName>
        <shortName evidence="8">HMBS</shortName>
    </alternativeName>
    <alternativeName>
        <fullName evidence="8">Pre-uroporphyrinogen synthase</fullName>
    </alternativeName>
</protein>
<dbReference type="InterPro" id="IPR022418">
    <property type="entry name" value="Porphobilinogen_deaminase_C"/>
</dbReference>
<comment type="cofactor">
    <cofactor evidence="8">
        <name>dipyrromethane</name>
        <dbReference type="ChEBI" id="CHEBI:60342"/>
    </cofactor>
    <text evidence="8">Binds 1 dipyrromethane group covalently.</text>
</comment>
<name>A0ABQ6LIA4_9RHOB</name>
<comment type="pathway">
    <text evidence="2">Porphyrin-containing compound metabolism; protoporphyrin-IX biosynthesis; coproporphyrinogen-III from 5-aminolevulinate: step 2/4.</text>
</comment>
<dbReference type="SUPFAM" id="SSF54782">
    <property type="entry name" value="Porphobilinogen deaminase (hydroxymethylbilane synthase), C-terminal domain"/>
    <property type="match status" value="1"/>
</dbReference>
<keyword evidence="6 8" id="KW-0627">Porphyrin biosynthesis</keyword>
<reference evidence="11 12" key="1">
    <citation type="submission" date="2023-04" db="EMBL/GenBank/DDBJ databases">
        <title>Marinoamorphus aggregata gen. nov., sp. Nov., isolate from tissue of brittle star Ophioplocus japonicus.</title>
        <authorList>
            <person name="Kawano K."/>
            <person name="Sawayama S."/>
            <person name="Nakagawa S."/>
        </authorList>
    </citation>
    <scope>NUCLEOTIDE SEQUENCE [LARGE SCALE GENOMIC DNA]</scope>
    <source>
        <strain evidence="11 12">NKW23</strain>
    </source>
</reference>
<evidence type="ECO:0000313" key="12">
    <source>
        <dbReference type="Proteomes" id="UP001239909"/>
    </source>
</evidence>
<evidence type="ECO:0000259" key="9">
    <source>
        <dbReference type="Pfam" id="PF01379"/>
    </source>
</evidence>
<feature type="modified residue" description="S-(dipyrrolylmethanemethyl)cysteine" evidence="8">
    <location>
        <position position="251"/>
    </location>
</feature>
<keyword evidence="5 8" id="KW-0808">Transferase</keyword>
<evidence type="ECO:0000256" key="8">
    <source>
        <dbReference type="HAMAP-Rule" id="MF_00260"/>
    </source>
</evidence>
<evidence type="ECO:0000256" key="1">
    <source>
        <dbReference type="ARBA" id="ARBA00002869"/>
    </source>
</evidence>
<evidence type="ECO:0000256" key="3">
    <source>
        <dbReference type="ARBA" id="ARBA00005638"/>
    </source>
</evidence>
<dbReference type="Gene3D" id="3.30.160.40">
    <property type="entry name" value="Porphobilinogen deaminase, C-terminal domain"/>
    <property type="match status" value="1"/>
</dbReference>
<dbReference type="PIRSF" id="PIRSF001438">
    <property type="entry name" value="4pyrrol_synth_OHMeBilane_synth"/>
    <property type="match status" value="1"/>
</dbReference>
<dbReference type="Pfam" id="PF01379">
    <property type="entry name" value="Porphobil_deam"/>
    <property type="match status" value="1"/>
</dbReference>
<dbReference type="InterPro" id="IPR000860">
    <property type="entry name" value="HemC"/>
</dbReference>
<evidence type="ECO:0000256" key="4">
    <source>
        <dbReference type="ARBA" id="ARBA00011245"/>
    </source>
</evidence>
<dbReference type="InterPro" id="IPR022419">
    <property type="entry name" value="Porphobilin_deaminase_cofac_BS"/>
</dbReference>
<dbReference type="InterPro" id="IPR036803">
    <property type="entry name" value="Porphobilinogen_deaminase_C_sf"/>
</dbReference>
<evidence type="ECO:0000259" key="10">
    <source>
        <dbReference type="Pfam" id="PF03900"/>
    </source>
</evidence>
<dbReference type="NCBIfam" id="TIGR00212">
    <property type="entry name" value="hemC"/>
    <property type="match status" value="1"/>
</dbReference>
<organism evidence="11 12">
    <name type="scientific">Paralimibaculum aggregatum</name>
    <dbReference type="NCBI Taxonomy" id="3036245"/>
    <lineage>
        <taxon>Bacteria</taxon>
        <taxon>Pseudomonadati</taxon>
        <taxon>Pseudomonadota</taxon>
        <taxon>Alphaproteobacteria</taxon>
        <taxon>Rhodobacterales</taxon>
        <taxon>Paracoccaceae</taxon>
        <taxon>Paralimibaculum</taxon>
    </lineage>
</organism>
<comment type="caution">
    <text evidence="11">The sequence shown here is derived from an EMBL/GenBank/DDBJ whole genome shotgun (WGS) entry which is preliminary data.</text>
</comment>
<comment type="miscellaneous">
    <text evidence="8">The porphobilinogen subunits are added to the dipyrromethane group.</text>
</comment>
<dbReference type="Pfam" id="PF03900">
    <property type="entry name" value="Porphobil_deamC"/>
    <property type="match status" value="1"/>
</dbReference>
<evidence type="ECO:0000256" key="5">
    <source>
        <dbReference type="ARBA" id="ARBA00022679"/>
    </source>
</evidence>
<evidence type="ECO:0000256" key="7">
    <source>
        <dbReference type="ARBA" id="ARBA00048169"/>
    </source>
</evidence>